<proteinExistence type="predicted"/>
<dbReference type="PROSITE" id="PS51177">
    <property type="entry name" value="LUMAZINE_BIND"/>
    <property type="match status" value="2"/>
</dbReference>
<gene>
    <name evidence="12" type="ORF">SAMN04488129_10293</name>
</gene>
<dbReference type="RefSeq" id="WP_089710011.1">
    <property type="nucleotide sequence ID" value="NZ_FOBC01000002.1"/>
</dbReference>
<name>A0A1H7GY41_9GAMM</name>
<dbReference type="EC" id="2.5.1.9" evidence="4 9"/>
<feature type="repeat" description="Lumazine-binding" evidence="10">
    <location>
        <begin position="98"/>
        <end position="200"/>
    </location>
</feature>
<keyword evidence="13" id="KW-1185">Reference proteome</keyword>
<dbReference type="PANTHER" id="PTHR21098">
    <property type="entry name" value="RIBOFLAVIN SYNTHASE ALPHA CHAIN"/>
    <property type="match status" value="1"/>
</dbReference>
<dbReference type="AlphaFoldDB" id="A0A1H7GY41"/>
<dbReference type="GO" id="GO:0009231">
    <property type="term" value="P:riboflavin biosynthetic process"/>
    <property type="evidence" value="ECO:0007669"/>
    <property type="project" value="UniProtKB-KW"/>
</dbReference>
<dbReference type="GO" id="GO:0005829">
    <property type="term" value="C:cytosol"/>
    <property type="evidence" value="ECO:0007669"/>
    <property type="project" value="TreeGrafter"/>
</dbReference>
<dbReference type="GO" id="GO:0004746">
    <property type="term" value="F:riboflavin synthase activity"/>
    <property type="evidence" value="ECO:0007669"/>
    <property type="project" value="UniProtKB-UniRule"/>
</dbReference>
<dbReference type="NCBIfam" id="TIGR00187">
    <property type="entry name" value="ribE"/>
    <property type="match status" value="1"/>
</dbReference>
<evidence type="ECO:0000256" key="6">
    <source>
        <dbReference type="ARBA" id="ARBA00022619"/>
    </source>
</evidence>
<dbReference type="InterPro" id="IPR001783">
    <property type="entry name" value="Lumazine-bd"/>
</dbReference>
<dbReference type="PIRSF" id="PIRSF000498">
    <property type="entry name" value="Riboflavin_syn_A"/>
    <property type="match status" value="1"/>
</dbReference>
<feature type="domain" description="Lumazine-binding" evidence="11">
    <location>
        <begin position="1"/>
        <end position="97"/>
    </location>
</feature>
<dbReference type="CDD" id="cd00402">
    <property type="entry name" value="Riboflavin_synthase_like"/>
    <property type="match status" value="1"/>
</dbReference>
<dbReference type="FunFam" id="2.40.30.20:FF:000003">
    <property type="entry name" value="Riboflavin synthase, alpha subunit"/>
    <property type="match status" value="1"/>
</dbReference>
<keyword evidence="6" id="KW-0686">Riboflavin biosynthesis</keyword>
<evidence type="ECO:0000256" key="4">
    <source>
        <dbReference type="ARBA" id="ARBA00012827"/>
    </source>
</evidence>
<dbReference type="NCBIfam" id="NF009566">
    <property type="entry name" value="PRK13020.1"/>
    <property type="match status" value="1"/>
</dbReference>
<dbReference type="InterPro" id="IPR023366">
    <property type="entry name" value="ATP_synth_asu-like_sf"/>
</dbReference>
<feature type="repeat" description="Lumazine-binding" evidence="10">
    <location>
        <begin position="1"/>
        <end position="97"/>
    </location>
</feature>
<comment type="pathway">
    <text evidence="3">Cofactor biosynthesis; riboflavin biosynthesis; riboflavin from 2-hydroxy-3-oxobutyl phosphate and 5-amino-6-(D-ribitylamino)uracil: step 2/2.</text>
</comment>
<keyword evidence="8" id="KW-0677">Repeat</keyword>
<evidence type="ECO:0000256" key="7">
    <source>
        <dbReference type="ARBA" id="ARBA00022679"/>
    </source>
</evidence>
<feature type="domain" description="Lumazine-binding" evidence="11">
    <location>
        <begin position="98"/>
        <end position="200"/>
    </location>
</feature>
<sequence length="209" mass="22769">MFTGIVQGTAEVVAIQEAEAFRTHVLALPAELREGLVLGASVAHNGVCLTVTAIDEERVSFDLMRETLRVTNLGAVKEGDRVNIERAARFGDEIGGHAMSGHVMALAELVELDEAPNNRRLWFEVPHALGRFLFDKGYIGVDGISLTIGQVQPATVDHGPRFCVDLIPETLVRTILVDRVPGDGVNIEIDPQTQAIVETVERVLQAREI</sequence>
<evidence type="ECO:0000313" key="13">
    <source>
        <dbReference type="Proteomes" id="UP000198807"/>
    </source>
</evidence>
<dbReference type="InterPro" id="IPR017938">
    <property type="entry name" value="Riboflavin_synthase-like_b-brl"/>
</dbReference>
<comment type="catalytic activity">
    <reaction evidence="1">
        <text>2 6,7-dimethyl-8-(1-D-ribityl)lumazine + H(+) = 5-amino-6-(D-ribitylamino)uracil + riboflavin</text>
        <dbReference type="Rhea" id="RHEA:20772"/>
        <dbReference type="ChEBI" id="CHEBI:15378"/>
        <dbReference type="ChEBI" id="CHEBI:15934"/>
        <dbReference type="ChEBI" id="CHEBI:57986"/>
        <dbReference type="ChEBI" id="CHEBI:58201"/>
        <dbReference type="EC" id="2.5.1.9"/>
    </reaction>
</comment>
<dbReference type="InterPro" id="IPR026017">
    <property type="entry name" value="Lumazine-bd_dom"/>
</dbReference>
<dbReference type="Gene3D" id="2.40.30.20">
    <property type="match status" value="2"/>
</dbReference>
<reference evidence="13" key="1">
    <citation type="submission" date="2016-10" db="EMBL/GenBank/DDBJ databases">
        <authorList>
            <person name="Varghese N."/>
            <person name="Submissions S."/>
        </authorList>
    </citation>
    <scope>NUCLEOTIDE SEQUENCE [LARGE SCALE GENOMIC DNA]</scope>
    <source>
        <strain evidence="13">CGMCC 1.9150</strain>
    </source>
</reference>
<protein>
    <recommendedName>
        <fullName evidence="5 9">Riboflavin synthase</fullName>
        <ecNumber evidence="4 9">2.5.1.9</ecNumber>
    </recommendedName>
</protein>
<dbReference type="Pfam" id="PF00677">
    <property type="entry name" value="Lum_binding"/>
    <property type="match status" value="2"/>
</dbReference>
<evidence type="ECO:0000256" key="5">
    <source>
        <dbReference type="ARBA" id="ARBA00013950"/>
    </source>
</evidence>
<dbReference type="SUPFAM" id="SSF63380">
    <property type="entry name" value="Riboflavin synthase domain-like"/>
    <property type="match status" value="2"/>
</dbReference>
<evidence type="ECO:0000256" key="8">
    <source>
        <dbReference type="ARBA" id="ARBA00022737"/>
    </source>
</evidence>
<dbReference type="OrthoDB" id="9788537at2"/>
<evidence type="ECO:0000259" key="11">
    <source>
        <dbReference type="PROSITE" id="PS51177"/>
    </source>
</evidence>
<evidence type="ECO:0000256" key="3">
    <source>
        <dbReference type="ARBA" id="ARBA00004887"/>
    </source>
</evidence>
<evidence type="ECO:0000256" key="2">
    <source>
        <dbReference type="ARBA" id="ARBA00002803"/>
    </source>
</evidence>
<evidence type="ECO:0000256" key="9">
    <source>
        <dbReference type="NCBIfam" id="TIGR00187"/>
    </source>
</evidence>
<dbReference type="NCBIfam" id="NF006767">
    <property type="entry name" value="PRK09289.1"/>
    <property type="match status" value="1"/>
</dbReference>
<dbReference type="STRING" id="650850.SAMN04488129_10293"/>
<evidence type="ECO:0000256" key="10">
    <source>
        <dbReference type="PROSITE-ProRule" id="PRU00524"/>
    </source>
</evidence>
<organism evidence="12 13">
    <name type="scientific">Halomonas daqiaonensis</name>
    <dbReference type="NCBI Taxonomy" id="650850"/>
    <lineage>
        <taxon>Bacteria</taxon>
        <taxon>Pseudomonadati</taxon>
        <taxon>Pseudomonadota</taxon>
        <taxon>Gammaproteobacteria</taxon>
        <taxon>Oceanospirillales</taxon>
        <taxon>Halomonadaceae</taxon>
        <taxon>Halomonas</taxon>
    </lineage>
</organism>
<accession>A0A1H7GY41</accession>
<keyword evidence="7" id="KW-0808">Transferase</keyword>
<evidence type="ECO:0000313" key="12">
    <source>
        <dbReference type="EMBL" id="SEK42944.1"/>
    </source>
</evidence>
<comment type="function">
    <text evidence="2">Catalyzes the dismutation of two molecules of 6,7-dimethyl-8-ribityllumazine, resulting in the formation of riboflavin and 5-amino-6-(D-ribitylamino)uracil.</text>
</comment>
<dbReference type="Proteomes" id="UP000198807">
    <property type="component" value="Unassembled WGS sequence"/>
</dbReference>
<evidence type="ECO:0000256" key="1">
    <source>
        <dbReference type="ARBA" id="ARBA00000968"/>
    </source>
</evidence>
<dbReference type="EMBL" id="FOBC01000002">
    <property type="protein sequence ID" value="SEK42944.1"/>
    <property type="molecule type" value="Genomic_DNA"/>
</dbReference>
<dbReference type="PANTHER" id="PTHR21098:SF0">
    <property type="entry name" value="RIBOFLAVIN SYNTHASE"/>
    <property type="match status" value="1"/>
</dbReference>